<keyword evidence="3 9" id="KW-0813">Transport</keyword>
<dbReference type="NCBIfam" id="TIGR01843">
    <property type="entry name" value="type_I_hlyD"/>
    <property type="match status" value="1"/>
</dbReference>
<comment type="subcellular location">
    <subcellularLocation>
        <location evidence="1 9">Cell inner membrane</location>
        <topology evidence="1 9">Single-pass membrane protein</topology>
    </subcellularLocation>
</comment>
<evidence type="ECO:0000313" key="13">
    <source>
        <dbReference type="EMBL" id="PTW62652.1"/>
    </source>
</evidence>
<accession>A0A2T5VFW4</accession>
<keyword evidence="8 9" id="KW-0472">Membrane</keyword>
<sequence>MHDTGDTYDEAAISHSLRRNLWLALALAVLLVAGFGGWAAIFEISGAVIAPGTVVVETSAKKVQHQEGGIVGEILVRDGDRVDAGDLLLRLDDTVVRANLAIVSRQLDDLTAQEARLLAEIEGDESITFPAALEARRGDVAVAIGLKGQEDLLVARRTSLAGRRAQLNEQIGQYKEQIHGLAVQRDAKAEGIGLIGAQIEDYQSLFDKGLVPESQLTALKRDRAELSGSHGGFIAEIAQVGQAISERRIQILQLDEEFREKVLTELQEVRAKIAQLEEQKVAAEDKLRRVEIRAPRAGFVHQSAVHTVGGVLGPGEVAMLIVPQEDVLLVEAHVQPTDVDDVHPGQTATLRLSSFDMRTTPELQAKVLTRSADLTQDPTTGMAYYTVRLTIPEEERAKLDGKVLVPGMPVEAFIETGMRTVMSYFLKPLTDQFAKVFRET</sequence>
<evidence type="ECO:0000256" key="3">
    <source>
        <dbReference type="ARBA" id="ARBA00022448"/>
    </source>
</evidence>
<feature type="coiled-coil region" evidence="10">
    <location>
        <begin position="259"/>
        <end position="293"/>
    </location>
</feature>
<dbReference type="EMBL" id="QAYG01000001">
    <property type="protein sequence ID" value="PTW62652.1"/>
    <property type="molecule type" value="Genomic_DNA"/>
</dbReference>
<protein>
    <recommendedName>
        <fullName evidence="9">Membrane fusion protein (MFP) family protein</fullName>
    </recommendedName>
</protein>
<keyword evidence="5 9" id="KW-0997">Cell inner membrane</keyword>
<evidence type="ECO:0000256" key="10">
    <source>
        <dbReference type="SAM" id="Coils"/>
    </source>
</evidence>
<evidence type="ECO:0000256" key="4">
    <source>
        <dbReference type="ARBA" id="ARBA00022475"/>
    </source>
</evidence>
<dbReference type="InterPro" id="IPR058781">
    <property type="entry name" value="HH_AprE-like"/>
</dbReference>
<dbReference type="GO" id="GO:0005886">
    <property type="term" value="C:plasma membrane"/>
    <property type="evidence" value="ECO:0007669"/>
    <property type="project" value="UniProtKB-SubCell"/>
</dbReference>
<reference evidence="13 14" key="1">
    <citation type="submission" date="2018-04" db="EMBL/GenBank/DDBJ databases">
        <title>Genomic Encyclopedia of Archaeal and Bacterial Type Strains, Phase II (KMG-II): from individual species to whole genera.</title>
        <authorList>
            <person name="Goeker M."/>
        </authorList>
    </citation>
    <scope>NUCLEOTIDE SEQUENCE [LARGE SCALE GENOMIC DNA]</scope>
    <source>
        <strain evidence="13 14">DSM 23382</strain>
    </source>
</reference>
<dbReference type="InterPro" id="IPR010129">
    <property type="entry name" value="T1SS_HlyD"/>
</dbReference>
<feature type="domain" description="AprE-like long alpha-helical hairpin" evidence="11">
    <location>
        <begin position="96"/>
        <end position="286"/>
    </location>
</feature>
<gene>
    <name evidence="13" type="ORF">C8N35_101699</name>
</gene>
<feature type="domain" description="AprE-like beta-barrel" evidence="12">
    <location>
        <begin position="328"/>
        <end position="417"/>
    </location>
</feature>
<comment type="caution">
    <text evidence="13">The sequence shown here is derived from an EMBL/GenBank/DDBJ whole genome shotgun (WGS) entry which is preliminary data.</text>
</comment>
<evidence type="ECO:0000259" key="11">
    <source>
        <dbReference type="Pfam" id="PF25994"/>
    </source>
</evidence>
<keyword evidence="4 9" id="KW-1003">Cell membrane</keyword>
<keyword evidence="7 9" id="KW-1133">Transmembrane helix</keyword>
<keyword evidence="14" id="KW-1185">Reference proteome</keyword>
<name>A0A2T5VFW4_9HYPH</name>
<dbReference type="OrthoDB" id="9810980at2"/>
<evidence type="ECO:0000259" key="12">
    <source>
        <dbReference type="Pfam" id="PF26002"/>
    </source>
</evidence>
<dbReference type="PANTHER" id="PTHR30386">
    <property type="entry name" value="MEMBRANE FUSION SUBUNIT OF EMRAB-TOLC MULTIDRUG EFFLUX PUMP"/>
    <property type="match status" value="1"/>
</dbReference>
<dbReference type="Pfam" id="PF25994">
    <property type="entry name" value="HH_AprE"/>
    <property type="match status" value="1"/>
</dbReference>
<dbReference type="Gene3D" id="2.40.30.170">
    <property type="match status" value="1"/>
</dbReference>
<evidence type="ECO:0000256" key="7">
    <source>
        <dbReference type="ARBA" id="ARBA00022989"/>
    </source>
</evidence>
<dbReference type="Gene3D" id="2.40.50.100">
    <property type="match status" value="1"/>
</dbReference>
<evidence type="ECO:0000256" key="2">
    <source>
        <dbReference type="ARBA" id="ARBA00009477"/>
    </source>
</evidence>
<evidence type="ECO:0000256" key="9">
    <source>
        <dbReference type="RuleBase" id="RU365093"/>
    </source>
</evidence>
<proteinExistence type="inferred from homology"/>
<evidence type="ECO:0000256" key="1">
    <source>
        <dbReference type="ARBA" id="ARBA00004377"/>
    </source>
</evidence>
<keyword evidence="10" id="KW-0175">Coiled coil</keyword>
<evidence type="ECO:0000256" key="8">
    <source>
        <dbReference type="ARBA" id="ARBA00023136"/>
    </source>
</evidence>
<evidence type="ECO:0000256" key="5">
    <source>
        <dbReference type="ARBA" id="ARBA00022519"/>
    </source>
</evidence>
<dbReference type="InterPro" id="IPR050739">
    <property type="entry name" value="MFP"/>
</dbReference>
<evidence type="ECO:0000256" key="6">
    <source>
        <dbReference type="ARBA" id="ARBA00022692"/>
    </source>
</evidence>
<keyword evidence="6 9" id="KW-0812">Transmembrane</keyword>
<evidence type="ECO:0000313" key="14">
    <source>
        <dbReference type="Proteomes" id="UP000244081"/>
    </source>
</evidence>
<organism evidence="13 14">
    <name type="scientific">Breoghania corrubedonensis</name>
    <dbReference type="NCBI Taxonomy" id="665038"/>
    <lineage>
        <taxon>Bacteria</taxon>
        <taxon>Pseudomonadati</taxon>
        <taxon>Pseudomonadota</taxon>
        <taxon>Alphaproteobacteria</taxon>
        <taxon>Hyphomicrobiales</taxon>
        <taxon>Stappiaceae</taxon>
        <taxon>Breoghania</taxon>
    </lineage>
</organism>
<dbReference type="RefSeq" id="WP_107988189.1">
    <property type="nucleotide sequence ID" value="NZ_QAYG01000001.1"/>
</dbReference>
<dbReference type="Pfam" id="PF26002">
    <property type="entry name" value="Beta-barrel_AprE"/>
    <property type="match status" value="1"/>
</dbReference>
<dbReference type="PANTHER" id="PTHR30386:SF17">
    <property type="entry name" value="ALKALINE PROTEASE SECRETION PROTEIN APRE"/>
    <property type="match status" value="1"/>
</dbReference>
<dbReference type="InterPro" id="IPR058982">
    <property type="entry name" value="Beta-barrel_AprE"/>
</dbReference>
<dbReference type="GO" id="GO:0015031">
    <property type="term" value="P:protein transport"/>
    <property type="evidence" value="ECO:0007669"/>
    <property type="project" value="InterPro"/>
</dbReference>
<comment type="similarity">
    <text evidence="2 9">Belongs to the membrane fusion protein (MFP) (TC 8.A.1) family.</text>
</comment>
<dbReference type="AlphaFoldDB" id="A0A2T5VFW4"/>
<dbReference type="Proteomes" id="UP000244081">
    <property type="component" value="Unassembled WGS sequence"/>
</dbReference>
<feature type="transmembrane region" description="Helical" evidence="9">
    <location>
        <begin position="21"/>
        <end position="41"/>
    </location>
</feature>
<dbReference type="PRINTS" id="PR01490">
    <property type="entry name" value="RTXTOXIND"/>
</dbReference>